<gene>
    <name evidence="5" type="ORF">IAR55_000232</name>
</gene>
<keyword evidence="6" id="KW-1185">Reference proteome</keyword>
<feature type="compositionally biased region" description="Low complexity" evidence="3">
    <location>
        <begin position="1101"/>
        <end position="1125"/>
    </location>
</feature>
<feature type="region of interest" description="Disordered" evidence="3">
    <location>
        <begin position="1"/>
        <end position="245"/>
    </location>
</feature>
<name>A0AAW0Z625_9TREE</name>
<dbReference type="GeneID" id="92177492"/>
<feature type="compositionally biased region" description="Polar residues" evidence="3">
    <location>
        <begin position="1191"/>
        <end position="1204"/>
    </location>
</feature>
<comment type="caution">
    <text evidence="5">The sequence shown here is derived from an EMBL/GenBank/DDBJ whole genome shotgun (WGS) entry which is preliminary data.</text>
</comment>
<evidence type="ECO:0000313" key="5">
    <source>
        <dbReference type="EMBL" id="KAK8869664.1"/>
    </source>
</evidence>
<feature type="compositionally biased region" description="Polar residues" evidence="3">
    <location>
        <begin position="1"/>
        <end position="16"/>
    </location>
</feature>
<feature type="compositionally biased region" description="Low complexity" evidence="3">
    <location>
        <begin position="567"/>
        <end position="585"/>
    </location>
</feature>
<feature type="domain" description="Disease resistance R13L4/SHOC-2-like LRR" evidence="4">
    <location>
        <begin position="297"/>
        <end position="393"/>
    </location>
</feature>
<feature type="region of interest" description="Disordered" evidence="3">
    <location>
        <begin position="465"/>
        <end position="600"/>
    </location>
</feature>
<keyword evidence="1" id="KW-0433">Leucine-rich repeat</keyword>
<feature type="compositionally biased region" description="Low complexity" evidence="3">
    <location>
        <begin position="87"/>
        <end position="134"/>
    </location>
</feature>
<feature type="compositionally biased region" description="Low complexity" evidence="3">
    <location>
        <begin position="148"/>
        <end position="162"/>
    </location>
</feature>
<organism evidence="5 6">
    <name type="scientific">Kwoniella newhampshirensis</name>
    <dbReference type="NCBI Taxonomy" id="1651941"/>
    <lineage>
        <taxon>Eukaryota</taxon>
        <taxon>Fungi</taxon>
        <taxon>Dikarya</taxon>
        <taxon>Basidiomycota</taxon>
        <taxon>Agaricomycotina</taxon>
        <taxon>Tremellomycetes</taxon>
        <taxon>Tremellales</taxon>
        <taxon>Cryptococcaceae</taxon>
        <taxon>Kwoniella</taxon>
    </lineage>
</organism>
<accession>A0AAW0Z625</accession>
<evidence type="ECO:0000256" key="1">
    <source>
        <dbReference type="ARBA" id="ARBA00022614"/>
    </source>
</evidence>
<dbReference type="KEGG" id="kne:92177492"/>
<feature type="region of interest" description="Disordered" evidence="3">
    <location>
        <begin position="1021"/>
        <end position="1144"/>
    </location>
</feature>
<evidence type="ECO:0000256" key="3">
    <source>
        <dbReference type="SAM" id="MobiDB-lite"/>
    </source>
</evidence>
<dbReference type="Proteomes" id="UP001388673">
    <property type="component" value="Unassembled WGS sequence"/>
</dbReference>
<dbReference type="PROSITE" id="PS51450">
    <property type="entry name" value="LRR"/>
    <property type="match status" value="1"/>
</dbReference>
<dbReference type="InterPro" id="IPR003591">
    <property type="entry name" value="Leu-rich_rpt_typical-subtyp"/>
</dbReference>
<feature type="region of interest" description="Disordered" evidence="3">
    <location>
        <begin position="1178"/>
        <end position="1224"/>
    </location>
</feature>
<feature type="compositionally biased region" description="Low complexity" evidence="3">
    <location>
        <begin position="21"/>
        <end position="40"/>
    </location>
</feature>
<feature type="region of interest" description="Disordered" evidence="3">
    <location>
        <begin position="413"/>
        <end position="437"/>
    </location>
</feature>
<dbReference type="InterPro" id="IPR032675">
    <property type="entry name" value="LRR_dom_sf"/>
</dbReference>
<reference evidence="5 6" key="1">
    <citation type="journal article" date="2024" name="bioRxiv">
        <title>Comparative genomics of Cryptococcus and Kwoniella reveals pathogenesis evolution and contrasting karyotype dynamics via intercentromeric recombination or chromosome fusion.</title>
        <authorList>
            <person name="Coelho M.A."/>
            <person name="David-Palma M."/>
            <person name="Shea T."/>
            <person name="Bowers K."/>
            <person name="McGinley-Smith S."/>
            <person name="Mohammad A.W."/>
            <person name="Gnirke A."/>
            <person name="Yurkov A.M."/>
            <person name="Nowrousian M."/>
            <person name="Sun S."/>
            <person name="Cuomo C.A."/>
            <person name="Heitman J."/>
        </authorList>
    </citation>
    <scope>NUCLEOTIDE SEQUENCE [LARGE SCALE GENOMIC DNA]</scope>
    <source>
        <strain evidence="5 6">CBS 13917</strain>
    </source>
</reference>
<dbReference type="Pfam" id="PF23598">
    <property type="entry name" value="LRR_14"/>
    <property type="match status" value="1"/>
</dbReference>
<dbReference type="SMART" id="SM00369">
    <property type="entry name" value="LRR_TYP"/>
    <property type="match status" value="3"/>
</dbReference>
<dbReference type="SUPFAM" id="SSF52058">
    <property type="entry name" value="L domain-like"/>
    <property type="match status" value="1"/>
</dbReference>
<dbReference type="PANTHER" id="PTHR24366">
    <property type="entry name" value="IG(IMMUNOGLOBULIN) AND LRR(LEUCINE RICH REPEAT) DOMAINS"/>
    <property type="match status" value="1"/>
</dbReference>
<feature type="region of interest" description="Disordered" evidence="3">
    <location>
        <begin position="926"/>
        <end position="1002"/>
    </location>
</feature>
<feature type="region of interest" description="Disordered" evidence="3">
    <location>
        <begin position="683"/>
        <end position="726"/>
    </location>
</feature>
<evidence type="ECO:0000256" key="2">
    <source>
        <dbReference type="ARBA" id="ARBA00022737"/>
    </source>
</evidence>
<protein>
    <recommendedName>
        <fullName evidence="4">Disease resistance R13L4/SHOC-2-like LRR domain-containing protein</fullName>
    </recommendedName>
</protein>
<feature type="compositionally biased region" description="Polar residues" evidence="3">
    <location>
        <begin position="493"/>
        <end position="506"/>
    </location>
</feature>
<feature type="compositionally biased region" description="Polar residues" evidence="3">
    <location>
        <begin position="526"/>
        <end position="552"/>
    </location>
</feature>
<dbReference type="PANTHER" id="PTHR24366:SF96">
    <property type="entry name" value="LEUCINE RICH REPEAT CONTAINING 53"/>
    <property type="match status" value="1"/>
</dbReference>
<feature type="region of interest" description="Disordered" evidence="3">
    <location>
        <begin position="1337"/>
        <end position="1365"/>
    </location>
</feature>
<feature type="compositionally biased region" description="Basic and acidic residues" evidence="3">
    <location>
        <begin position="703"/>
        <end position="712"/>
    </location>
</feature>
<evidence type="ECO:0000313" key="6">
    <source>
        <dbReference type="Proteomes" id="UP001388673"/>
    </source>
</evidence>
<feature type="compositionally biased region" description="Low complexity" evidence="3">
    <location>
        <begin position="209"/>
        <end position="237"/>
    </location>
</feature>
<sequence>MSSSDIPYRNPSSSDLDTVMTPSASSSSAATLTPRPSPALSLGMDGVSTNNMSRSTGLRVNTNPNPNANLDMNMGMDQPHPTFPFYSSSSTASSSSSTATATRLRSNTTLSPPPSSSSFSTFSSSSISPGTNSNNHHHQTRSLSSTHLNMPTSNTNPSSLSPGERNDVATAVRGLRGIGTTSPPPQPSPNSRLVPIGSSGIDRSRRARSPSADPPVSSSVSGGMSTSGARTASGSAGQDHQVQDQRTLTRVREALGGSGDEGDTLDLSRQDIRRIGEEAVEMFKSGVGKGKKGVWRLALSYNSLKDGSIVDSFARLSRLRYLNLKGNYLTQFPQALTDLAALEILDLSKNRITSFPEVPGRLCRLKVLSLTNNKLYTLPSYLVDFTVLKVLKVDGNPIEWPPREVLGPLYDNESATKSKASDSGSAGGNRPRKDEDLRPWIENLKSWMRQRAAESEKLLARSRNEEEAYMASEEEPSSATSVDPSASAIPWRTQKQLSGMTAPSQETVRRIALPTKDDATAAIDTPTRQHQLFSQRNRSATLSDDSLVQASPGNFHPLRVTHRRDLSTSSFTSPPSASTESSSHSRLPSVDLPRPPSTQAQVMIPSHSRGASFTVPQRLSASLTAKKSLPDLRQSHAKIMQDRRNEGIPKEATLPRGLGIAAPGVPKFQLSGKSTWGIDMIKSPTEGPTLTGQERSRALSRKGSADLLRRPLGDMGGELLEKRNSQEGPLIDESRNSYFRRLSTLPVSTISKAIPPSLLKFMDAIRGVLFALSQLHSALRQYLVFAVNERVASVFSRVMEPAGNYMNTLINALDRFDSMSRRNTPPVQAIRNVIDATKESVAVFSKVVAVLRLQVTALKGNDVRYTRTLLLMIYGSMAEVACSWQDMAPLLAEIKPLLATDGMGVAPAFRGLGGVKMVPTGSLTGRTPISPIIERRESHSPSSASKSTVGNSPLNQQVEKAVTPLPIKLGRSRRQAGSFSSEDVERGMLMGSPSGPRSAPGEATSDLAVVNYLRHKPSESANIVLDEQREEEEIEAEGHEAEAEGQAEEVIDGDDSFSTAGPSHEVNTTSPNGTPSTVPKTPPETDLNPAQPIAMVPTTSPPSHSGHRPSSSSGSSHALSLSTGLPHPSRKLSVDVRPPTPTSATLFDEDLLDVIETATEIAFTCWLKLAEDVGASTPPFSSAPTHAKSISAGSTSSNLDSSSARLPLPPFTPIPESNPRRPSTISPRHHAELLHLLSVAEQITAGLRESLMGLRANPMTTYATTTLADDAQSFIKTVVKVSEMVKIVSANHSFPTYVRQALSRLTQATRECAILIQVSSLRPGNATPAFFVPPTSATSMRSISPMHSARSSNDGGEDTPPYSAGYNVPPRSAGGGWQMPLTRQQPRAGEGLRGLQLPSRQMALNRTRLANAVPLPIP</sequence>
<dbReference type="EMBL" id="JBCAWK010000001">
    <property type="protein sequence ID" value="KAK8869664.1"/>
    <property type="molecule type" value="Genomic_DNA"/>
</dbReference>
<keyword evidence="2" id="KW-0677">Repeat</keyword>
<evidence type="ECO:0000259" key="4">
    <source>
        <dbReference type="Pfam" id="PF23598"/>
    </source>
</evidence>
<feature type="compositionally biased region" description="Polar residues" evidence="3">
    <location>
        <begin position="940"/>
        <end position="958"/>
    </location>
</feature>
<feature type="compositionally biased region" description="Polar residues" evidence="3">
    <location>
        <begin position="1056"/>
        <end position="1079"/>
    </location>
</feature>
<dbReference type="InterPro" id="IPR055414">
    <property type="entry name" value="LRR_R13L4/SHOC2-like"/>
</dbReference>
<dbReference type="SMART" id="SM00364">
    <property type="entry name" value="LRR_BAC"/>
    <property type="match status" value="3"/>
</dbReference>
<feature type="compositionally biased region" description="Acidic residues" evidence="3">
    <location>
        <begin position="1043"/>
        <end position="1055"/>
    </location>
</feature>
<dbReference type="InterPro" id="IPR019487">
    <property type="entry name" value="RAM_signalling_pathway_SOG2"/>
</dbReference>
<proteinExistence type="predicted"/>
<dbReference type="Pfam" id="PF10428">
    <property type="entry name" value="SOG2"/>
    <property type="match status" value="1"/>
</dbReference>
<dbReference type="InterPro" id="IPR001611">
    <property type="entry name" value="Leu-rich_rpt"/>
</dbReference>
<dbReference type="RefSeq" id="XP_066805910.1">
    <property type="nucleotide sequence ID" value="XM_066943368.1"/>
</dbReference>
<feature type="compositionally biased region" description="Polar residues" evidence="3">
    <location>
        <begin position="47"/>
        <end position="70"/>
    </location>
</feature>
<dbReference type="Gene3D" id="3.80.10.10">
    <property type="entry name" value="Ribonuclease Inhibitor"/>
    <property type="match status" value="1"/>
</dbReference>